<dbReference type="InterPro" id="IPR023717">
    <property type="entry name" value="Pro-tRNA-Synthase_IIa_type1"/>
</dbReference>
<keyword evidence="7 12" id="KW-0648">Protein biosynthesis</keyword>
<dbReference type="InterPro" id="IPR007214">
    <property type="entry name" value="YbaK/aa-tRNA-synth-assoc-dom"/>
</dbReference>
<dbReference type="Pfam" id="PF04073">
    <property type="entry name" value="tRNA_edit"/>
    <property type="match status" value="1"/>
</dbReference>
<keyword evidence="6 12" id="KW-0067">ATP-binding</keyword>
<proteinExistence type="inferred from homology"/>
<dbReference type="CDD" id="cd00861">
    <property type="entry name" value="ProRS_anticodon_short"/>
    <property type="match status" value="1"/>
</dbReference>
<dbReference type="CDD" id="cd04334">
    <property type="entry name" value="ProRS-INS"/>
    <property type="match status" value="1"/>
</dbReference>
<dbReference type="PROSITE" id="PS50862">
    <property type="entry name" value="AA_TRNA_LIGASE_II"/>
    <property type="match status" value="1"/>
</dbReference>
<evidence type="ECO:0000256" key="4">
    <source>
        <dbReference type="ARBA" id="ARBA00022598"/>
    </source>
</evidence>
<dbReference type="Gene3D" id="3.30.930.10">
    <property type="entry name" value="Bira Bifunctional Protein, Domain 2"/>
    <property type="match status" value="2"/>
</dbReference>
<dbReference type="Gene3D" id="3.90.960.10">
    <property type="entry name" value="YbaK/aminoacyl-tRNA synthetase-associated domain"/>
    <property type="match status" value="1"/>
</dbReference>
<evidence type="ECO:0000256" key="12">
    <source>
        <dbReference type="HAMAP-Rule" id="MF_01569"/>
    </source>
</evidence>
<dbReference type="GO" id="GO:0005524">
    <property type="term" value="F:ATP binding"/>
    <property type="evidence" value="ECO:0007669"/>
    <property type="project" value="UniProtKB-UniRule"/>
</dbReference>
<accession>A0A2H5XB57</accession>
<dbReference type="FunFam" id="3.30.930.10:FF:000065">
    <property type="entry name" value="Proline--tRNA ligase"/>
    <property type="match status" value="1"/>
</dbReference>
<dbReference type="InterPro" id="IPR004154">
    <property type="entry name" value="Anticodon-bd"/>
</dbReference>
<evidence type="ECO:0000256" key="8">
    <source>
        <dbReference type="ARBA" id="ARBA00023146"/>
    </source>
</evidence>
<dbReference type="SUPFAM" id="SSF55681">
    <property type="entry name" value="Class II aaRS and biotin synthetases"/>
    <property type="match status" value="1"/>
</dbReference>
<organism evidence="14 15">
    <name type="scientific">Candidatus Fervidibacter japonicus</name>
    <dbReference type="NCBI Taxonomy" id="2035412"/>
    <lineage>
        <taxon>Bacteria</taxon>
        <taxon>Candidatus Fervidibacterota</taxon>
        <taxon>Candidatus Fervidibacter</taxon>
    </lineage>
</organism>
<dbReference type="InterPro" id="IPR036754">
    <property type="entry name" value="YbaK/aa-tRNA-synt-asso_dom_sf"/>
</dbReference>
<keyword evidence="3 12" id="KW-0963">Cytoplasm</keyword>
<evidence type="ECO:0000256" key="1">
    <source>
        <dbReference type="ARBA" id="ARBA00004496"/>
    </source>
</evidence>
<dbReference type="InterPro" id="IPR045864">
    <property type="entry name" value="aa-tRNA-synth_II/BPL/LPL"/>
</dbReference>
<evidence type="ECO:0000256" key="6">
    <source>
        <dbReference type="ARBA" id="ARBA00022840"/>
    </source>
</evidence>
<dbReference type="InterPro" id="IPR036621">
    <property type="entry name" value="Anticodon-bd_dom_sf"/>
</dbReference>
<evidence type="ECO:0000256" key="2">
    <source>
        <dbReference type="ARBA" id="ARBA00011738"/>
    </source>
</evidence>
<evidence type="ECO:0000313" key="14">
    <source>
        <dbReference type="EMBL" id="GBC98419.1"/>
    </source>
</evidence>
<dbReference type="PRINTS" id="PR01046">
    <property type="entry name" value="TRNASYNTHPRO"/>
</dbReference>
<dbReference type="InterPro" id="IPR002316">
    <property type="entry name" value="Pro-tRNA-ligase_IIa"/>
</dbReference>
<dbReference type="PANTHER" id="PTHR42753">
    <property type="entry name" value="MITOCHONDRIAL RIBOSOME PROTEIN L39/PROLYL-TRNA LIGASE FAMILY MEMBER"/>
    <property type="match status" value="1"/>
</dbReference>
<dbReference type="GO" id="GO:0006433">
    <property type="term" value="P:prolyl-tRNA aminoacylation"/>
    <property type="evidence" value="ECO:0007669"/>
    <property type="project" value="UniProtKB-UniRule"/>
</dbReference>
<evidence type="ECO:0000313" key="15">
    <source>
        <dbReference type="Proteomes" id="UP000236173"/>
    </source>
</evidence>
<comment type="similarity">
    <text evidence="11 12">Belongs to the class-II aminoacyl-tRNA synthetase family. ProS type 1 subfamily.</text>
</comment>
<comment type="domain">
    <text evidence="12">Consists of three domains: the N-terminal catalytic domain, the editing domain and the C-terminal anticodon-binding domain.</text>
</comment>
<dbReference type="InterPro" id="IPR044140">
    <property type="entry name" value="ProRS_anticodon_short"/>
</dbReference>
<dbReference type="Proteomes" id="UP000236173">
    <property type="component" value="Unassembled WGS sequence"/>
</dbReference>
<feature type="domain" description="Aminoacyl-transfer RNA synthetases class-II family profile" evidence="13">
    <location>
        <begin position="52"/>
        <end position="472"/>
    </location>
</feature>
<dbReference type="InterPro" id="IPR006195">
    <property type="entry name" value="aa-tRNA-synth_II"/>
</dbReference>
<comment type="caution">
    <text evidence="14">The sequence shown here is derived from an EMBL/GenBank/DDBJ whole genome shotgun (WGS) entry which is preliminary data.</text>
</comment>
<dbReference type="InterPro" id="IPR050062">
    <property type="entry name" value="Pro-tRNA_synthetase"/>
</dbReference>
<dbReference type="Pfam" id="PF00587">
    <property type="entry name" value="tRNA-synt_2b"/>
    <property type="match status" value="1"/>
</dbReference>
<dbReference type="HAMAP" id="MF_01569">
    <property type="entry name" value="Pro_tRNA_synth_type1"/>
    <property type="match status" value="1"/>
</dbReference>
<evidence type="ECO:0000256" key="11">
    <source>
        <dbReference type="ARBA" id="ARBA00060755"/>
    </source>
</evidence>
<dbReference type="SUPFAM" id="SSF55826">
    <property type="entry name" value="YbaK/ProRS associated domain"/>
    <property type="match status" value="1"/>
</dbReference>
<dbReference type="Pfam" id="PF03129">
    <property type="entry name" value="HGTP_anticodon"/>
    <property type="match status" value="1"/>
</dbReference>
<reference evidence="15" key="1">
    <citation type="submission" date="2017-09" db="EMBL/GenBank/DDBJ databases">
        <title>Metaegenomics of thermophilic ammonia-oxidizing enrichment culture.</title>
        <authorList>
            <person name="Kato S."/>
            <person name="Suzuki K."/>
        </authorList>
    </citation>
    <scope>NUCLEOTIDE SEQUENCE [LARGE SCALE GENOMIC DNA]</scope>
</reference>
<dbReference type="InterPro" id="IPR002314">
    <property type="entry name" value="aa-tRNA-synt_IIb"/>
</dbReference>
<dbReference type="NCBIfam" id="TIGR00409">
    <property type="entry name" value="proS_fam_II"/>
    <property type="match status" value="1"/>
</dbReference>
<dbReference type="GO" id="GO:0002161">
    <property type="term" value="F:aminoacyl-tRNA deacylase activity"/>
    <property type="evidence" value="ECO:0007669"/>
    <property type="project" value="InterPro"/>
</dbReference>
<comment type="subunit">
    <text evidence="2 12">Homodimer.</text>
</comment>
<dbReference type="CDD" id="cd00779">
    <property type="entry name" value="ProRS_core_prok"/>
    <property type="match status" value="1"/>
</dbReference>
<protein>
    <recommendedName>
        <fullName evidence="12">Proline--tRNA ligase</fullName>
        <ecNumber evidence="12">6.1.1.15</ecNumber>
    </recommendedName>
    <alternativeName>
        <fullName evidence="12">Prolyl-tRNA synthetase</fullName>
        <shortName evidence="12">ProRS</shortName>
    </alternativeName>
</protein>
<dbReference type="InterPro" id="IPR004500">
    <property type="entry name" value="Pro-tRNA-synth_IIa_bac-type"/>
</dbReference>
<dbReference type="Gene3D" id="3.40.50.800">
    <property type="entry name" value="Anticodon-binding domain"/>
    <property type="match status" value="1"/>
</dbReference>
<gene>
    <name evidence="12 14" type="primary">proS</name>
    <name evidence="14" type="ORF">HRbin17_00931</name>
</gene>
<dbReference type="EMBL" id="BEHT01000010">
    <property type="protein sequence ID" value="GBC98419.1"/>
    <property type="molecule type" value="Genomic_DNA"/>
</dbReference>
<dbReference type="SUPFAM" id="SSF52954">
    <property type="entry name" value="Class II aaRS ABD-related"/>
    <property type="match status" value="1"/>
</dbReference>
<dbReference type="PANTHER" id="PTHR42753:SF2">
    <property type="entry name" value="PROLINE--TRNA LIGASE"/>
    <property type="match status" value="1"/>
</dbReference>
<dbReference type="GO" id="GO:0005829">
    <property type="term" value="C:cytosol"/>
    <property type="evidence" value="ECO:0007669"/>
    <property type="project" value="TreeGrafter"/>
</dbReference>
<evidence type="ECO:0000259" key="13">
    <source>
        <dbReference type="PROSITE" id="PS50862"/>
    </source>
</evidence>
<dbReference type="AlphaFoldDB" id="A0A2H5XB57"/>
<dbReference type="FunFam" id="3.30.930.10:FF:000042">
    <property type="entry name" value="probable proline--tRNA ligase, mitochondrial"/>
    <property type="match status" value="1"/>
</dbReference>
<sequence length="592" mass="66675">MRLSQMLFTTLREVPAEAELVSHQLLVRASFIRKLAAGIYTYLPLAWRSLLKIIAIVREEMNRAGAQELLMPFAHPAELWQESGRWDEYGDLLMKVHDRQGRWFCLGPTHEEVVTDLVRQMVRSYRQLPLNLYQIGTKFRDELRPRGGLIRAREFIMKDAYSFDRDAAGLDKSFEAMRQAYIRIFTRCGLPFVIVEAEAGAIGGTENLEFMVIADSGEDRLLQCPQCGYAANRERAERRPSEGFEEALQRGTTHGAPLQKVHTPNQRTVDEVARFLGVPPSQLVKTLLYIAEDETIVAAMVRGDHELNEAKLMRQVGKKVRMADAATIERLTNAPVGFSGPIGLKEKGVLLLADYDIAVLRDFVIGANEADTHFVNANWGRDFPVDRFADLRFAEDGDGCARCDGKLQMRSAIEVGHIFKLGTRYSEPMRATFVDEDGREKPFVMGCYGIGVSRILATVVEVSHDEDGIVFPISVAPFEAWVLPIEADGDLRDVAERLYAELLAEGVEVVLDDRDERAGVKFKDMDLVGVPIQIVVGRSVRERGEAEVRLRRNRKEPLFVPLDRVTETVLQLRQQLYAELTPTETVQEASAP</sequence>
<dbReference type="NCBIfam" id="NF006625">
    <property type="entry name" value="PRK09194.1"/>
    <property type="match status" value="1"/>
</dbReference>
<evidence type="ECO:0000256" key="9">
    <source>
        <dbReference type="ARBA" id="ARBA00047671"/>
    </source>
</evidence>
<evidence type="ECO:0000256" key="10">
    <source>
        <dbReference type="ARBA" id="ARBA00053664"/>
    </source>
</evidence>
<evidence type="ECO:0000256" key="7">
    <source>
        <dbReference type="ARBA" id="ARBA00022917"/>
    </source>
</evidence>
<evidence type="ECO:0000256" key="3">
    <source>
        <dbReference type="ARBA" id="ARBA00022490"/>
    </source>
</evidence>
<comment type="catalytic activity">
    <reaction evidence="9 12">
        <text>tRNA(Pro) + L-proline + ATP = L-prolyl-tRNA(Pro) + AMP + diphosphate</text>
        <dbReference type="Rhea" id="RHEA:14305"/>
        <dbReference type="Rhea" id="RHEA-COMP:9700"/>
        <dbReference type="Rhea" id="RHEA-COMP:9702"/>
        <dbReference type="ChEBI" id="CHEBI:30616"/>
        <dbReference type="ChEBI" id="CHEBI:33019"/>
        <dbReference type="ChEBI" id="CHEBI:60039"/>
        <dbReference type="ChEBI" id="CHEBI:78442"/>
        <dbReference type="ChEBI" id="CHEBI:78532"/>
        <dbReference type="ChEBI" id="CHEBI:456215"/>
        <dbReference type="EC" id="6.1.1.15"/>
    </reaction>
</comment>
<dbReference type="EC" id="6.1.1.15" evidence="12"/>
<keyword evidence="5 12" id="KW-0547">Nucleotide-binding</keyword>
<dbReference type="GO" id="GO:0004827">
    <property type="term" value="F:proline-tRNA ligase activity"/>
    <property type="evidence" value="ECO:0007669"/>
    <property type="project" value="UniProtKB-UniRule"/>
</dbReference>
<keyword evidence="4 12" id="KW-0436">Ligase</keyword>
<name>A0A2H5XB57_9BACT</name>
<evidence type="ECO:0000256" key="5">
    <source>
        <dbReference type="ARBA" id="ARBA00022741"/>
    </source>
</evidence>
<comment type="function">
    <text evidence="10 12">Catalyzes the attachment of proline to tRNA(Pro) in a two-step reaction: proline is first activated by ATP to form Pro-AMP and then transferred to the acceptor end of tRNA(Pro). As ProRS can inadvertently accommodate and process non-cognate amino acids such as alanine and cysteine, to avoid such errors it has two additional distinct editing activities against alanine. One activity is designated as 'pretransfer' editing and involves the tRNA(Pro)-independent hydrolysis of activated Ala-AMP. The other activity is designated 'posttransfer' editing and involves deacylation of mischarged Ala-tRNA(Pro). The misacylated Cys-tRNA(Pro) is not edited by ProRS.</text>
</comment>
<dbReference type="InterPro" id="IPR033730">
    <property type="entry name" value="ProRS_core_prok"/>
</dbReference>
<comment type="subcellular location">
    <subcellularLocation>
        <location evidence="1 12">Cytoplasm</location>
    </subcellularLocation>
</comment>
<keyword evidence="8 12" id="KW-0030">Aminoacyl-tRNA synthetase</keyword>